<evidence type="ECO:0000313" key="2">
    <source>
        <dbReference type="EMBL" id="CAF1664232.1"/>
    </source>
</evidence>
<dbReference type="GO" id="GO:0015990">
    <property type="term" value="P:electron transport coupled proton transport"/>
    <property type="evidence" value="ECO:0007669"/>
    <property type="project" value="TreeGrafter"/>
</dbReference>
<accession>A0A815VB89</accession>
<dbReference type="GO" id="GO:0005739">
    <property type="term" value="C:mitochondrion"/>
    <property type="evidence" value="ECO:0007669"/>
    <property type="project" value="GOC"/>
</dbReference>
<name>A0A815VB89_9BILA</name>
<keyword evidence="4" id="KW-1185">Reference proteome</keyword>
<dbReference type="GO" id="GO:0009060">
    <property type="term" value="P:aerobic respiration"/>
    <property type="evidence" value="ECO:0007669"/>
    <property type="project" value="TreeGrafter"/>
</dbReference>
<comment type="caution">
    <text evidence="1">The sequence shown here is derived from an EMBL/GenBank/DDBJ whole genome shotgun (WGS) entry which is preliminary data.</text>
</comment>
<gene>
    <name evidence="2" type="ORF">JXQ802_LOCUS56555</name>
    <name evidence="1" type="ORF">PYM288_LOCUS39989</name>
</gene>
<dbReference type="Proteomes" id="UP000663870">
    <property type="component" value="Unassembled WGS sequence"/>
</dbReference>
<dbReference type="GO" id="GO:0032981">
    <property type="term" value="P:mitochondrial respiratory chain complex I assembly"/>
    <property type="evidence" value="ECO:0007669"/>
    <property type="project" value="TreeGrafter"/>
</dbReference>
<evidence type="ECO:0000313" key="4">
    <source>
        <dbReference type="Proteomes" id="UP000663870"/>
    </source>
</evidence>
<dbReference type="PANTHER" id="PTHR11995:SF14">
    <property type="entry name" value="NADH DEHYDROGENASE [UBIQUINONE] IRON-SULFUR PROTEIN 7, MITOCHONDRIAL"/>
    <property type="match status" value="1"/>
</dbReference>
<organism evidence="1 3">
    <name type="scientific">Rotaria sordida</name>
    <dbReference type="NCBI Taxonomy" id="392033"/>
    <lineage>
        <taxon>Eukaryota</taxon>
        <taxon>Metazoa</taxon>
        <taxon>Spiralia</taxon>
        <taxon>Gnathifera</taxon>
        <taxon>Rotifera</taxon>
        <taxon>Eurotatoria</taxon>
        <taxon>Bdelloidea</taxon>
        <taxon>Philodinida</taxon>
        <taxon>Philodinidae</taxon>
        <taxon>Rotaria</taxon>
    </lineage>
</organism>
<feature type="non-terminal residue" evidence="1">
    <location>
        <position position="1"/>
    </location>
</feature>
<dbReference type="AlphaFoldDB" id="A0A815VB89"/>
<reference evidence="1" key="1">
    <citation type="submission" date="2021-02" db="EMBL/GenBank/DDBJ databases">
        <authorList>
            <person name="Nowell W R."/>
        </authorList>
    </citation>
    <scope>NUCLEOTIDE SEQUENCE</scope>
</reference>
<sequence>MALFRYSLPLSRLTLPSILSSRGATTSSATVPSKDIEHTTYTPIEKEQEQNVVTNLSPYKTAPGKYYGDSKVEVALARLDDVQNLIRRGSIWPLTFGLACCAVEMMQMAAPRYDMDRFGVVFRASPRQCDLMIVAGTLTNKMAP</sequence>
<dbReference type="PANTHER" id="PTHR11995">
    <property type="entry name" value="NADH DEHYDROGENASE"/>
    <property type="match status" value="1"/>
</dbReference>
<dbReference type="Proteomes" id="UP000663854">
    <property type="component" value="Unassembled WGS sequence"/>
</dbReference>
<dbReference type="Gene3D" id="3.40.50.12280">
    <property type="match status" value="1"/>
</dbReference>
<protein>
    <recommendedName>
        <fullName evidence="5">NADH dehydrogenase [ubiquinone] iron-sulfur protein 7, mitochondrial</fullName>
    </recommendedName>
</protein>
<dbReference type="GO" id="GO:0045271">
    <property type="term" value="C:respiratory chain complex I"/>
    <property type="evidence" value="ECO:0007669"/>
    <property type="project" value="TreeGrafter"/>
</dbReference>
<dbReference type="SUPFAM" id="SSF56770">
    <property type="entry name" value="HydA/Nqo6-like"/>
    <property type="match status" value="1"/>
</dbReference>
<evidence type="ECO:0000313" key="3">
    <source>
        <dbReference type="Proteomes" id="UP000663854"/>
    </source>
</evidence>
<proteinExistence type="predicted"/>
<evidence type="ECO:0000313" key="1">
    <source>
        <dbReference type="EMBL" id="CAF1527844.1"/>
    </source>
</evidence>
<dbReference type="EMBL" id="CAJNOH010011695">
    <property type="protein sequence ID" value="CAF1527844.1"/>
    <property type="molecule type" value="Genomic_DNA"/>
</dbReference>
<dbReference type="GO" id="GO:0008137">
    <property type="term" value="F:NADH dehydrogenase (ubiquinone) activity"/>
    <property type="evidence" value="ECO:0007669"/>
    <property type="project" value="TreeGrafter"/>
</dbReference>
<dbReference type="EMBL" id="CAJNOL010013551">
    <property type="protein sequence ID" value="CAF1664232.1"/>
    <property type="molecule type" value="Genomic_DNA"/>
</dbReference>
<evidence type="ECO:0008006" key="5">
    <source>
        <dbReference type="Google" id="ProtNLM"/>
    </source>
</evidence>